<dbReference type="OrthoDB" id="5319015at2759"/>
<feature type="compositionally biased region" description="Polar residues" evidence="2">
    <location>
        <begin position="1"/>
        <end position="12"/>
    </location>
</feature>
<dbReference type="PANTHER" id="PTHR38644">
    <property type="entry name" value="EXPRESSED PROTEIN"/>
    <property type="match status" value="1"/>
</dbReference>
<dbReference type="eggNOG" id="ENOG502S6KZ">
    <property type="taxonomic scope" value="Eukaryota"/>
</dbReference>
<evidence type="ECO:0000313" key="4">
    <source>
        <dbReference type="Proteomes" id="UP000001861"/>
    </source>
</evidence>
<dbReference type="VEuPathDB" id="FungiDB:CC1G_14180"/>
<dbReference type="InParanoid" id="D6RLC6"/>
<accession>D6RLC6</accession>
<dbReference type="PANTHER" id="PTHR38644:SF1">
    <property type="entry name" value="EXPRESSED PROTEIN"/>
    <property type="match status" value="1"/>
</dbReference>
<feature type="coiled-coil region" evidence="1">
    <location>
        <begin position="333"/>
        <end position="367"/>
    </location>
</feature>
<dbReference type="EMBL" id="AACS02000003">
    <property type="protein sequence ID" value="EFI28153.1"/>
    <property type="molecule type" value="Genomic_DNA"/>
</dbReference>
<gene>
    <name evidence="3" type="ORF">CC1G_14180</name>
</gene>
<keyword evidence="1" id="KW-0175">Coiled coil</keyword>
<evidence type="ECO:0000256" key="2">
    <source>
        <dbReference type="SAM" id="MobiDB-lite"/>
    </source>
</evidence>
<proteinExistence type="predicted"/>
<dbReference type="RefSeq" id="XP_002911647.1">
    <property type="nucleotide sequence ID" value="XM_002911601.1"/>
</dbReference>
<dbReference type="Proteomes" id="UP000001861">
    <property type="component" value="Unassembled WGS sequence"/>
</dbReference>
<dbReference type="HOGENOM" id="CLU_594486_0_0_1"/>
<dbReference type="AlphaFoldDB" id="D6RLC6"/>
<reference evidence="3 4" key="1">
    <citation type="journal article" date="2010" name="Proc. Natl. Acad. Sci. U.S.A.">
        <title>Insights into evolution of multicellular fungi from the assembled chromosomes of the mushroom Coprinopsis cinerea (Coprinus cinereus).</title>
        <authorList>
            <person name="Stajich J.E."/>
            <person name="Wilke S.K."/>
            <person name="Ahren D."/>
            <person name="Au C.H."/>
            <person name="Birren B.W."/>
            <person name="Borodovsky M."/>
            <person name="Burns C."/>
            <person name="Canback B."/>
            <person name="Casselton L.A."/>
            <person name="Cheng C.K."/>
            <person name="Deng J."/>
            <person name="Dietrich F.S."/>
            <person name="Fargo D.C."/>
            <person name="Farman M.L."/>
            <person name="Gathman A.C."/>
            <person name="Goldberg J."/>
            <person name="Guigo R."/>
            <person name="Hoegger P.J."/>
            <person name="Hooker J.B."/>
            <person name="Huggins A."/>
            <person name="James T.Y."/>
            <person name="Kamada T."/>
            <person name="Kilaru S."/>
            <person name="Kodira C."/>
            <person name="Kues U."/>
            <person name="Kupfer D."/>
            <person name="Kwan H.S."/>
            <person name="Lomsadze A."/>
            <person name="Li W."/>
            <person name="Lilly W.W."/>
            <person name="Ma L.J."/>
            <person name="Mackey A.J."/>
            <person name="Manning G."/>
            <person name="Martin F."/>
            <person name="Muraguchi H."/>
            <person name="Natvig D.O."/>
            <person name="Palmerini H."/>
            <person name="Ramesh M.A."/>
            <person name="Rehmeyer C.J."/>
            <person name="Roe B.A."/>
            <person name="Shenoy N."/>
            <person name="Stanke M."/>
            <person name="Ter-Hovhannisyan V."/>
            <person name="Tunlid A."/>
            <person name="Velagapudi R."/>
            <person name="Vision T.J."/>
            <person name="Zeng Q."/>
            <person name="Zolan M.E."/>
            <person name="Pukkila P.J."/>
        </authorList>
    </citation>
    <scope>NUCLEOTIDE SEQUENCE [LARGE SCALE GENOMIC DNA]</scope>
    <source>
        <strain evidence="4">Okayama-7 / 130 / ATCC MYA-4618 / FGSC 9003</strain>
    </source>
</reference>
<sequence>MRNSTTTRTWGSLNRIRSKPSIPSPLGPSSSRCRRLQVDATKNGNSNGPQEPLTLWHKTSSVVKKTFESQGIASGSLLSVDALERVLSRAYDDLSNGAQRPVKLLVHAVDQWSGAEDFVTALVADPLGSEEHWKAVQQRWNGNGNELTIAPSSQLSTQGSTLSLPSTYLQRFPVPIEITEIRHTSSPSILIDAATLSRLYEADVPILLCNPLTTPLNKLLSIPLPQGTIIVVRAPPSQPIDANQLLSSVPSFAPKPTIILADPTRAVNAVDLMQSNPASSSSVVQRFQDEFTGSNVSAFTQVLQKILHAPEVKASPKQKQTTASDYLRVKFAMHKLEDALSSCIASIENLKARLDAACVDASRLRDKVEETGAKVEYQVLGPSDQTNLGRNARGNEVTEALRQAEKQMQAVMSRFTWWKMVWRVDEVTNLVASALQRTWCPELERKASTSFYSKTPIYIE</sequence>
<comment type="caution">
    <text evidence="3">The sequence shown here is derived from an EMBL/GenBank/DDBJ whole genome shotgun (WGS) entry which is preliminary data.</text>
</comment>
<organism evidence="3 4">
    <name type="scientific">Coprinopsis cinerea (strain Okayama-7 / 130 / ATCC MYA-4618 / FGSC 9003)</name>
    <name type="common">Inky cap fungus</name>
    <name type="synonym">Hormographiella aspergillata</name>
    <dbReference type="NCBI Taxonomy" id="240176"/>
    <lineage>
        <taxon>Eukaryota</taxon>
        <taxon>Fungi</taxon>
        <taxon>Dikarya</taxon>
        <taxon>Basidiomycota</taxon>
        <taxon>Agaricomycotina</taxon>
        <taxon>Agaricomycetes</taxon>
        <taxon>Agaricomycetidae</taxon>
        <taxon>Agaricales</taxon>
        <taxon>Agaricineae</taxon>
        <taxon>Psathyrellaceae</taxon>
        <taxon>Coprinopsis</taxon>
    </lineage>
</organism>
<dbReference type="KEGG" id="cci:CC1G_14180"/>
<keyword evidence="4" id="KW-1185">Reference proteome</keyword>
<protein>
    <submittedName>
        <fullName evidence="3">Uncharacterized protein</fullName>
    </submittedName>
</protein>
<name>D6RLC6_COPC7</name>
<dbReference type="GeneID" id="9378322"/>
<evidence type="ECO:0000313" key="3">
    <source>
        <dbReference type="EMBL" id="EFI28153.1"/>
    </source>
</evidence>
<feature type="region of interest" description="Disordered" evidence="2">
    <location>
        <begin position="1"/>
        <end position="32"/>
    </location>
</feature>
<evidence type="ECO:0000256" key="1">
    <source>
        <dbReference type="SAM" id="Coils"/>
    </source>
</evidence>